<accession>A0A811URR6</accession>
<keyword evidence="2" id="KW-1185">Reference proteome</keyword>
<gene>
    <name evidence="1" type="ORF">CCAP1982_LOCUS9079</name>
</gene>
<sequence length="102" mass="11736">KPLTYPSFWPAWIHSSESSLPTRRSTPECVPSVRYYAANREIVNVILQKTVIVQDQPMNICTTCIEPSKKGLSSEEIEWERQQLIIPSNCVKYLGIILEKRT</sequence>
<dbReference type="Proteomes" id="UP000606786">
    <property type="component" value="Unassembled WGS sequence"/>
</dbReference>
<reference evidence="1" key="1">
    <citation type="submission" date="2020-11" db="EMBL/GenBank/DDBJ databases">
        <authorList>
            <person name="Whitehead M."/>
        </authorList>
    </citation>
    <scope>NUCLEOTIDE SEQUENCE</scope>
    <source>
        <strain evidence="1">EGII</strain>
    </source>
</reference>
<feature type="non-terminal residue" evidence="1">
    <location>
        <position position="1"/>
    </location>
</feature>
<dbReference type="AlphaFoldDB" id="A0A811URR6"/>
<organism evidence="1 2">
    <name type="scientific">Ceratitis capitata</name>
    <name type="common">Mediterranean fruit fly</name>
    <name type="synonym">Tephritis capitata</name>
    <dbReference type="NCBI Taxonomy" id="7213"/>
    <lineage>
        <taxon>Eukaryota</taxon>
        <taxon>Metazoa</taxon>
        <taxon>Ecdysozoa</taxon>
        <taxon>Arthropoda</taxon>
        <taxon>Hexapoda</taxon>
        <taxon>Insecta</taxon>
        <taxon>Pterygota</taxon>
        <taxon>Neoptera</taxon>
        <taxon>Endopterygota</taxon>
        <taxon>Diptera</taxon>
        <taxon>Brachycera</taxon>
        <taxon>Muscomorpha</taxon>
        <taxon>Tephritoidea</taxon>
        <taxon>Tephritidae</taxon>
        <taxon>Ceratitis</taxon>
        <taxon>Ceratitis</taxon>
    </lineage>
</organism>
<name>A0A811URR6_CERCA</name>
<comment type="caution">
    <text evidence="1">The sequence shown here is derived from an EMBL/GenBank/DDBJ whole genome shotgun (WGS) entry which is preliminary data.</text>
</comment>
<protein>
    <submittedName>
        <fullName evidence="1">(Mediterranean fruit fly) hypothetical protein</fullName>
    </submittedName>
</protein>
<proteinExistence type="predicted"/>
<evidence type="ECO:0000313" key="2">
    <source>
        <dbReference type="Proteomes" id="UP000606786"/>
    </source>
</evidence>
<dbReference type="EMBL" id="CAJHJT010000012">
    <property type="protein sequence ID" value="CAD7000605.1"/>
    <property type="molecule type" value="Genomic_DNA"/>
</dbReference>
<evidence type="ECO:0000313" key="1">
    <source>
        <dbReference type="EMBL" id="CAD7000605.1"/>
    </source>
</evidence>